<comment type="caution">
    <text evidence="1">The sequence shown here is derived from an EMBL/GenBank/DDBJ whole genome shotgun (WGS) entry which is preliminary data.</text>
</comment>
<accession>A0A0L1MFF6</accession>
<dbReference type="PATRIC" id="fig|317.197.peg.1850"/>
<name>A0A0L1MFF6_PSESX</name>
<evidence type="ECO:0000313" key="2">
    <source>
        <dbReference type="Proteomes" id="UP000036955"/>
    </source>
</evidence>
<dbReference type="Proteomes" id="UP000036955">
    <property type="component" value="Unassembled WGS sequence"/>
</dbReference>
<organism evidence="1 2">
    <name type="scientific">Pseudomonas syringae</name>
    <dbReference type="NCBI Taxonomy" id="317"/>
    <lineage>
        <taxon>Bacteria</taxon>
        <taxon>Pseudomonadati</taxon>
        <taxon>Pseudomonadota</taxon>
        <taxon>Gammaproteobacteria</taxon>
        <taxon>Pseudomonadales</taxon>
        <taxon>Pseudomonadaceae</taxon>
        <taxon>Pseudomonas</taxon>
    </lineage>
</organism>
<sequence length="121" mass="13487">MIIKSIKWISKSAEEAEVEISDGNFTCIAFSQPCNVIVGEHLIQPLHVFSVKNAMISDQSAVGTWNLSDTKLERKVISEVIDTTNQVVAVGDIHMVIDDFLPRGLEIGNIIEFECARIDLW</sequence>
<dbReference type="AlphaFoldDB" id="A0A0L1MFF6"/>
<evidence type="ECO:0000313" key="1">
    <source>
        <dbReference type="EMBL" id="KNH26984.1"/>
    </source>
</evidence>
<gene>
    <name evidence="1" type="ORF">ACS77_12530</name>
</gene>
<dbReference type="EMBL" id="LFQK01000023">
    <property type="protein sequence ID" value="KNH26984.1"/>
    <property type="molecule type" value="Genomic_DNA"/>
</dbReference>
<proteinExistence type="predicted"/>
<dbReference type="OrthoDB" id="7007761at2"/>
<reference evidence="1 2" key="1">
    <citation type="submission" date="2015-06" db="EMBL/GenBank/DDBJ databases">
        <authorList>
            <person name="Hoefler B.C."/>
            <person name="Straight P.D."/>
        </authorList>
    </citation>
    <scope>NUCLEOTIDE SEQUENCE [LARGE SCALE GENOMIC DNA]</scope>
    <source>
        <strain evidence="1 2">Riq4</strain>
    </source>
</reference>
<protein>
    <submittedName>
        <fullName evidence="1">Uncharacterized protein</fullName>
    </submittedName>
</protein>